<accession>A0A829Y817</accession>
<comment type="caution">
    <text evidence="1">The sequence shown here is derived from an EMBL/GenBank/DDBJ whole genome shotgun (WGS) entry which is preliminary data.</text>
</comment>
<evidence type="ECO:0000313" key="1">
    <source>
        <dbReference type="EMBL" id="GFE79183.1"/>
    </source>
</evidence>
<sequence length="131" mass="14413">MEDDPTTAALFDALAREQAHFADAPEAFLRAWKQGVELAGVRFFGNGTREDLNRATRKWDLCPNVTLINDAINVLSPGEAIFLASLVSFYDSDDGGRLLRHVGADGLADLGRLDLKRRTVIAGLLLHYTGW</sequence>
<proteinExistence type="predicted"/>
<dbReference type="Proteomes" id="UP000445000">
    <property type="component" value="Unassembled WGS sequence"/>
</dbReference>
<reference evidence="2" key="1">
    <citation type="submission" date="2020-01" db="EMBL/GenBank/DDBJ databases">
        <title>'Steroidobacter agaridevorans' sp. nov., agar-degrading bacteria isolated from rhizosphere soils.</title>
        <authorList>
            <person name="Ikenaga M."/>
            <person name="Kataoka M."/>
            <person name="Murouchi A."/>
            <person name="Katsuragi S."/>
            <person name="Sakai M."/>
        </authorList>
    </citation>
    <scope>NUCLEOTIDE SEQUENCE [LARGE SCALE GENOMIC DNA]</scope>
    <source>
        <strain evidence="2">YU21-B</strain>
    </source>
</reference>
<evidence type="ECO:0000313" key="2">
    <source>
        <dbReference type="Proteomes" id="UP000445000"/>
    </source>
</evidence>
<gene>
    <name evidence="1" type="ORF">GCM10011487_11830</name>
</gene>
<keyword evidence="2" id="KW-1185">Reference proteome</keyword>
<dbReference type="AlphaFoldDB" id="A0A829Y817"/>
<name>A0A829Y817_9GAMM</name>
<organism evidence="1 2">
    <name type="scientific">Steroidobacter agaridevorans</name>
    <dbReference type="NCBI Taxonomy" id="2695856"/>
    <lineage>
        <taxon>Bacteria</taxon>
        <taxon>Pseudomonadati</taxon>
        <taxon>Pseudomonadota</taxon>
        <taxon>Gammaproteobacteria</taxon>
        <taxon>Steroidobacterales</taxon>
        <taxon>Steroidobacteraceae</taxon>
        <taxon>Steroidobacter</taxon>
    </lineage>
</organism>
<protein>
    <submittedName>
        <fullName evidence="1">Uncharacterized protein</fullName>
    </submittedName>
</protein>
<dbReference type="EMBL" id="BLJN01000001">
    <property type="protein sequence ID" value="GFE79183.1"/>
    <property type="molecule type" value="Genomic_DNA"/>
</dbReference>